<protein>
    <submittedName>
        <fullName evidence="7">Transposase</fullName>
    </submittedName>
</protein>
<dbReference type="PANTHER" id="PTHR33217">
    <property type="entry name" value="TRANSPOSASE FOR INSERTION SEQUENCE ELEMENT IS1081"/>
    <property type="match status" value="1"/>
</dbReference>
<sequence length="683" mass="80752">MKHPEWALKYKTKGTELRLIRGTYYLYEVSSKWNPHKKRAQKITGRLLGKITPEGFIQSPKYALAQKPIHSVIVKEYGATHFLQQLASDVVVALKDSFPSLWREIFIISCMRLLYQSPMKNIDFHFQHSYLSTVYPDVSVTDKKISSLLRVIGEGRQKISEFLKKYIDNSRNDYMIIDATHLLSYSEEMEIAKPGYNHQQEFASKVNLLFIYSSTLNIPVYYRCVAGNIREVKAFKLTLQDSGIKDAVVIADKGFYSEENVAQLESEQLQYIIPLRRSSTLIDYSPFEKSNKQGFQGYFKFNNRYIWYYSYPINRRMIHLYLDENLRSKEEHDYLRRIETHPERHTISEFHSISARFGTLAILTNITHATSEQIYTNYKSRNSIEIMIDAMKNVLKADSSYMRNQTALEGWMFITFIALQLYYRIYRLLSERQLLSKFSPQDLLMRLREINKVRINDSWHTSEITSKTKKTYREIEYTYYVNQAELRFKNFMNSMEEFLHRGQYPSLTILMEGMLNYLMQKEREIYLKNNPQEHANGNYRRSLVAHFGELHLRIPRVRISNTFRPALLPARWRRFNKDYEEFLLACLVNGYSKARIEKLCKSLGIPYSEDALVILEEFIEEKLDYLRNRPLPEEMFSVFIDAYHTELREEGKMQSISIFVSTGIDLKGYTEPLKKWTRSISRG</sequence>
<evidence type="ECO:0000256" key="3">
    <source>
        <dbReference type="ARBA" id="ARBA00022578"/>
    </source>
</evidence>
<dbReference type="InterPro" id="IPR002559">
    <property type="entry name" value="Transposase_11"/>
</dbReference>
<dbReference type="STRING" id="86166.TAGGR_218"/>
<dbReference type="SUPFAM" id="SSF53098">
    <property type="entry name" value="Ribonuclease H-like"/>
    <property type="match status" value="1"/>
</dbReference>
<dbReference type="GO" id="GO:0004803">
    <property type="term" value="F:transposase activity"/>
    <property type="evidence" value="ECO:0007669"/>
    <property type="project" value="InterPro"/>
</dbReference>
<name>A0A0U9HPZ9_9BACT</name>
<evidence type="ECO:0000259" key="6">
    <source>
        <dbReference type="Pfam" id="PF01609"/>
    </source>
</evidence>
<dbReference type="EMBL" id="BCNO01000002">
    <property type="protein sequence ID" value="GAQ95134.1"/>
    <property type="molecule type" value="Genomic_DNA"/>
</dbReference>
<dbReference type="PANTHER" id="PTHR33217:SF7">
    <property type="entry name" value="TRANSPOSASE FOR INSERTION SEQUENCE ELEMENT IS1081"/>
    <property type="match status" value="1"/>
</dbReference>
<evidence type="ECO:0000313" key="7">
    <source>
        <dbReference type="EMBL" id="GAQ95134.1"/>
    </source>
</evidence>
<keyword evidence="8" id="KW-1185">Reference proteome</keyword>
<dbReference type="Pfam" id="PF01609">
    <property type="entry name" value="DDE_Tnp_1"/>
    <property type="match status" value="1"/>
</dbReference>
<evidence type="ECO:0000256" key="2">
    <source>
        <dbReference type="ARBA" id="ARBA00010961"/>
    </source>
</evidence>
<gene>
    <name evidence="7" type="ORF">TAGGR_218</name>
</gene>
<dbReference type="GO" id="GO:0006313">
    <property type="term" value="P:DNA transposition"/>
    <property type="evidence" value="ECO:0007669"/>
    <property type="project" value="InterPro"/>
</dbReference>
<dbReference type="OrthoDB" id="7327264at2"/>
<keyword evidence="4" id="KW-0238">DNA-binding</keyword>
<evidence type="ECO:0000256" key="1">
    <source>
        <dbReference type="ARBA" id="ARBA00002190"/>
    </source>
</evidence>
<evidence type="ECO:0000256" key="5">
    <source>
        <dbReference type="ARBA" id="ARBA00023172"/>
    </source>
</evidence>
<proteinExistence type="inferred from homology"/>
<evidence type="ECO:0000313" key="8">
    <source>
        <dbReference type="Proteomes" id="UP000054976"/>
    </source>
</evidence>
<comment type="caution">
    <text evidence="7">The sequence shown here is derived from an EMBL/GenBank/DDBJ whole genome shotgun (WGS) entry which is preliminary data.</text>
</comment>
<dbReference type="Proteomes" id="UP000054976">
    <property type="component" value="Unassembled WGS sequence"/>
</dbReference>
<dbReference type="AlphaFoldDB" id="A0A0U9HPZ9"/>
<dbReference type="InterPro" id="IPR001207">
    <property type="entry name" value="Transposase_mutator"/>
</dbReference>
<accession>A0A0U9HPZ9</accession>
<dbReference type="Pfam" id="PF00872">
    <property type="entry name" value="Transposase_mut"/>
    <property type="match status" value="1"/>
</dbReference>
<reference evidence="8" key="1">
    <citation type="submission" date="2016-01" db="EMBL/GenBank/DDBJ databases">
        <title>Draft genome sequence of Thermodesulfovibrio aggregans strain TGE-P1.</title>
        <authorList>
            <person name="Sekiguchi Y."/>
            <person name="Ohashi A."/>
            <person name="Matsuura N."/>
            <person name="Tourlousse M.D."/>
        </authorList>
    </citation>
    <scope>NUCLEOTIDE SEQUENCE [LARGE SCALE GENOMIC DNA]</scope>
    <source>
        <strain evidence="8">TGE-P1</strain>
    </source>
</reference>
<feature type="domain" description="Transposase IS4-like" evidence="6">
    <location>
        <begin position="175"/>
        <end position="420"/>
    </location>
</feature>
<dbReference type="InterPro" id="IPR012337">
    <property type="entry name" value="RNaseH-like_sf"/>
</dbReference>
<comment type="similarity">
    <text evidence="2">Belongs to the transposase mutator family.</text>
</comment>
<organism evidence="7 8">
    <name type="scientific">Thermodesulfovibrio aggregans</name>
    <dbReference type="NCBI Taxonomy" id="86166"/>
    <lineage>
        <taxon>Bacteria</taxon>
        <taxon>Pseudomonadati</taxon>
        <taxon>Nitrospirota</taxon>
        <taxon>Thermodesulfovibrionia</taxon>
        <taxon>Thermodesulfovibrionales</taxon>
        <taxon>Thermodesulfovibrionaceae</taxon>
        <taxon>Thermodesulfovibrio</taxon>
    </lineage>
</organism>
<keyword evidence="5" id="KW-0233">DNA recombination</keyword>
<comment type="function">
    <text evidence="1">Required for the transposition of the insertion element.</text>
</comment>
<keyword evidence="3" id="KW-0815">Transposition</keyword>
<dbReference type="GO" id="GO:0003677">
    <property type="term" value="F:DNA binding"/>
    <property type="evidence" value="ECO:0007669"/>
    <property type="project" value="UniProtKB-KW"/>
</dbReference>
<evidence type="ECO:0000256" key="4">
    <source>
        <dbReference type="ARBA" id="ARBA00023125"/>
    </source>
</evidence>